<sequence>MNGDSDARKRPDDVVGLLHRCVGLLLTPILTDALPLVFNAQPDTARQFLRVPNHAVFAIAAPAAYKELAVEISIPGTVGHGEFVSKALKGDKPRDCCKADGMKSKLVAICRYPKYARHVRVVHFRHPCHAHTRTEINAGTRSADRFEAWEFASSVIDSVAGVEELVWQTGLGIGGRLWKSIASLHSLRRLYIHTPEDHPSHTTEAPTYPRLTPDLQQAAPPGIAFPQIGDAPETTKLRAKAIGFNGLALGVGWENLEVLQIEGLSSQGARTIASHLQILSNLPPSYHPKLHSLSISTHFTDLRLCEAIGQFGALRTIKHLALGTTGTKLNAECLKTIIENSPALESLKLDDVEGRLDKNTWAQIESWPAGFKNLEIAIAESGAHHSWVLKHLASLHHVPMAQLTRFAVVRVIHPVAELPWPPLTIVVPPTQPGHQSEAIPRELLQVVTTQGRHLQDLCLDWWELELSDLEAILYACPKMRKLQVAVKSSVLDIVSMSAPFGNVPSLVELAVTSKTPFQNSAAKVKGAKGKKDADVDLPPFLAERVAEGDTTLVEVRDLRKFVRRLPNFRLLRWIGRHGKGEWRFPAVRKTTLVPVDFIHSAQLTLGVWEECQRDPPSFKFEDDPVTYQTMALEPPASPTTPDVPPLTRSTTWSSAASLASASTTTSQVPPRQRRPSSANGSSGSTSVLGLEWEALPSSIPPVPPLPPVQTVPRLSMPPLPLSLSTPKKPETNGHSRVRSQSSAKGQQTPLPVSAGRAPRERKSTKPGKALAYTPGSTMNDVTQKHVPGAAARKSAAPALVIGRGGATPTPPGRDEAPTPSDSGSDGWTVVRGVDGRGKARK</sequence>
<feature type="compositionally biased region" description="Low complexity" evidence="1">
    <location>
        <begin position="645"/>
        <end position="666"/>
    </location>
</feature>
<feature type="region of interest" description="Disordered" evidence="1">
    <location>
        <begin position="631"/>
        <end position="685"/>
    </location>
</feature>
<evidence type="ECO:0000313" key="2">
    <source>
        <dbReference type="EMBL" id="WOO78085.1"/>
    </source>
</evidence>
<feature type="compositionally biased region" description="Low complexity" evidence="1">
    <location>
        <begin position="676"/>
        <end position="685"/>
    </location>
</feature>
<evidence type="ECO:0000256" key="1">
    <source>
        <dbReference type="SAM" id="MobiDB-lite"/>
    </source>
</evidence>
<feature type="compositionally biased region" description="Pro residues" evidence="1">
    <location>
        <begin position="635"/>
        <end position="644"/>
    </location>
</feature>
<evidence type="ECO:0000313" key="3">
    <source>
        <dbReference type="Proteomes" id="UP000827549"/>
    </source>
</evidence>
<dbReference type="Proteomes" id="UP000827549">
    <property type="component" value="Chromosome 1"/>
</dbReference>
<dbReference type="AlphaFoldDB" id="A0AAF0Y188"/>
<accession>A0AAF0Y188</accession>
<dbReference type="EMBL" id="CP086714">
    <property type="protein sequence ID" value="WOO78085.1"/>
    <property type="molecule type" value="Genomic_DNA"/>
</dbReference>
<keyword evidence="3" id="KW-1185">Reference proteome</keyword>
<dbReference type="Gene3D" id="3.80.10.10">
    <property type="entry name" value="Ribonuclease Inhibitor"/>
    <property type="match status" value="1"/>
</dbReference>
<dbReference type="RefSeq" id="XP_062624117.1">
    <property type="nucleotide sequence ID" value="XM_062768133.1"/>
</dbReference>
<dbReference type="GeneID" id="87804893"/>
<feature type="compositionally biased region" description="Low complexity" evidence="1">
    <location>
        <begin position="789"/>
        <end position="798"/>
    </location>
</feature>
<feature type="compositionally biased region" description="Polar residues" evidence="1">
    <location>
        <begin position="734"/>
        <end position="750"/>
    </location>
</feature>
<organism evidence="2 3">
    <name type="scientific">Vanrija pseudolonga</name>
    <dbReference type="NCBI Taxonomy" id="143232"/>
    <lineage>
        <taxon>Eukaryota</taxon>
        <taxon>Fungi</taxon>
        <taxon>Dikarya</taxon>
        <taxon>Basidiomycota</taxon>
        <taxon>Agaricomycotina</taxon>
        <taxon>Tremellomycetes</taxon>
        <taxon>Trichosporonales</taxon>
        <taxon>Trichosporonaceae</taxon>
        <taxon>Vanrija</taxon>
    </lineage>
</organism>
<gene>
    <name evidence="2" type="ORF">LOC62_01G001638</name>
</gene>
<name>A0AAF0Y188_9TREE</name>
<proteinExistence type="predicted"/>
<reference evidence="2" key="1">
    <citation type="submission" date="2023-10" db="EMBL/GenBank/DDBJ databases">
        <authorList>
            <person name="Noh H."/>
        </authorList>
    </citation>
    <scope>NUCLEOTIDE SEQUENCE</scope>
    <source>
        <strain evidence="2">DUCC4014</strain>
    </source>
</reference>
<protein>
    <submittedName>
        <fullName evidence="2">Uncharacterized protein</fullName>
    </submittedName>
</protein>
<dbReference type="SUPFAM" id="SSF52047">
    <property type="entry name" value="RNI-like"/>
    <property type="match status" value="1"/>
</dbReference>
<feature type="region of interest" description="Disordered" evidence="1">
    <location>
        <begin position="703"/>
        <end position="841"/>
    </location>
</feature>
<dbReference type="InterPro" id="IPR032675">
    <property type="entry name" value="LRR_dom_sf"/>
</dbReference>
<feature type="compositionally biased region" description="Pro residues" evidence="1">
    <location>
        <begin position="703"/>
        <end position="720"/>
    </location>
</feature>